<keyword evidence="7" id="KW-1185">Reference proteome</keyword>
<feature type="domain" description="CopC" evidence="5">
    <location>
        <begin position="48"/>
        <end position="125"/>
    </location>
</feature>
<dbReference type="EMBL" id="CP049934">
    <property type="protein sequence ID" value="QIM16887.1"/>
    <property type="molecule type" value="Genomic_DNA"/>
</dbReference>
<dbReference type="GO" id="GO:0046688">
    <property type="term" value="P:response to copper ion"/>
    <property type="evidence" value="ECO:0007669"/>
    <property type="project" value="InterPro"/>
</dbReference>
<name>A0A6G8FKJ6_9MICO</name>
<keyword evidence="3" id="KW-0472">Membrane</keyword>
<dbReference type="Gene3D" id="2.60.40.1220">
    <property type="match status" value="1"/>
</dbReference>
<gene>
    <name evidence="6" type="ORF">G7067_11520</name>
</gene>
<proteinExistence type="predicted"/>
<keyword evidence="3" id="KW-0812">Transmembrane</keyword>
<dbReference type="InterPro" id="IPR014755">
    <property type="entry name" value="Cu-Rt/internalin_Ig-like"/>
</dbReference>
<feature type="signal peptide" evidence="4">
    <location>
        <begin position="1"/>
        <end position="32"/>
    </location>
</feature>
<sequence length="200" mass="20119">MFHNTIRKTVATAATALIALGAILGVASPALAHDELVGIDLVADPSDGRVEAVKLSYSNSIVEVGTEILVTGPDGASAISSAPEVAGPDVTQALNADLPRGSYTVAWRVVSSDGHPIEGGFVFFVTDQGTADPNDIAAIEADERGLDAAADTSGFPVIGIVGISALAALAVAGAVVAILVGKKRRAQAFGAPQSDSEDES</sequence>
<keyword evidence="1 4" id="KW-0732">Signal</keyword>
<dbReference type="InterPro" id="IPR014756">
    <property type="entry name" value="Ig_E-set"/>
</dbReference>
<feature type="chain" id="PRO_5026298784" evidence="4">
    <location>
        <begin position="33"/>
        <end position="200"/>
    </location>
</feature>
<feature type="transmembrane region" description="Helical" evidence="3">
    <location>
        <begin position="157"/>
        <end position="180"/>
    </location>
</feature>
<dbReference type="KEGG" id="lins:G7067_11520"/>
<evidence type="ECO:0000313" key="6">
    <source>
        <dbReference type="EMBL" id="QIM16887.1"/>
    </source>
</evidence>
<dbReference type="GO" id="GO:0042597">
    <property type="term" value="C:periplasmic space"/>
    <property type="evidence" value="ECO:0007669"/>
    <property type="project" value="InterPro"/>
</dbReference>
<evidence type="ECO:0000256" key="4">
    <source>
        <dbReference type="SAM" id="SignalP"/>
    </source>
</evidence>
<evidence type="ECO:0000256" key="3">
    <source>
        <dbReference type="SAM" id="Phobius"/>
    </source>
</evidence>
<dbReference type="GO" id="GO:0005507">
    <property type="term" value="F:copper ion binding"/>
    <property type="evidence" value="ECO:0007669"/>
    <property type="project" value="InterPro"/>
</dbReference>
<dbReference type="AlphaFoldDB" id="A0A6G8FKJ6"/>
<keyword evidence="3" id="KW-1133">Transmembrane helix</keyword>
<dbReference type="Pfam" id="PF04234">
    <property type="entry name" value="CopC"/>
    <property type="match status" value="1"/>
</dbReference>
<accession>A0A6G8FKJ6</accession>
<evidence type="ECO:0000259" key="5">
    <source>
        <dbReference type="Pfam" id="PF04234"/>
    </source>
</evidence>
<dbReference type="SUPFAM" id="SSF81296">
    <property type="entry name" value="E set domains"/>
    <property type="match status" value="1"/>
</dbReference>
<protein>
    <submittedName>
        <fullName evidence="6">Copper resistance protein CopC</fullName>
    </submittedName>
</protein>
<organism evidence="6 7">
    <name type="scientific">Leucobacter insecticola</name>
    <dbReference type="NCBI Taxonomy" id="2714934"/>
    <lineage>
        <taxon>Bacteria</taxon>
        <taxon>Bacillati</taxon>
        <taxon>Actinomycetota</taxon>
        <taxon>Actinomycetes</taxon>
        <taxon>Micrococcales</taxon>
        <taxon>Microbacteriaceae</taxon>
        <taxon>Leucobacter</taxon>
    </lineage>
</organism>
<dbReference type="Proteomes" id="UP000501387">
    <property type="component" value="Chromosome"/>
</dbReference>
<dbReference type="InterPro" id="IPR007348">
    <property type="entry name" value="CopC_dom"/>
</dbReference>
<evidence type="ECO:0000256" key="1">
    <source>
        <dbReference type="ARBA" id="ARBA00022729"/>
    </source>
</evidence>
<dbReference type="RefSeq" id="WP_166324483.1">
    <property type="nucleotide sequence ID" value="NZ_CP049934.1"/>
</dbReference>
<evidence type="ECO:0000256" key="2">
    <source>
        <dbReference type="ARBA" id="ARBA00023008"/>
    </source>
</evidence>
<keyword evidence="2" id="KW-0186">Copper</keyword>
<evidence type="ECO:0000313" key="7">
    <source>
        <dbReference type="Proteomes" id="UP000501387"/>
    </source>
</evidence>
<reference evidence="6 7" key="1">
    <citation type="submission" date="2020-03" db="EMBL/GenBank/DDBJ databases">
        <title>Leucobacter sp. nov., isolated from beetles.</title>
        <authorList>
            <person name="Hyun D.-W."/>
            <person name="Bae J.-W."/>
        </authorList>
    </citation>
    <scope>NUCLEOTIDE SEQUENCE [LARGE SCALE GENOMIC DNA]</scope>
    <source>
        <strain evidence="6 7">HDW9B</strain>
    </source>
</reference>